<dbReference type="GO" id="GO:0097347">
    <property type="term" value="C:TAM protein secretion complex"/>
    <property type="evidence" value="ECO:0007669"/>
    <property type="project" value="TreeGrafter"/>
</dbReference>
<proteinExistence type="predicted"/>
<evidence type="ECO:0000313" key="6">
    <source>
        <dbReference type="EMBL" id="KXB30064.1"/>
    </source>
</evidence>
<keyword evidence="3" id="KW-1133">Transmembrane helix</keyword>
<evidence type="ECO:0000256" key="4">
    <source>
        <dbReference type="ARBA" id="ARBA00023136"/>
    </source>
</evidence>
<comment type="caution">
    <text evidence="6">The sequence shown here is derived from an EMBL/GenBank/DDBJ whole genome shotgun (WGS) entry which is preliminary data.</text>
</comment>
<dbReference type="Proteomes" id="UP000070186">
    <property type="component" value="Unassembled WGS sequence"/>
</dbReference>
<protein>
    <recommendedName>
        <fullName evidence="5">Translocation and assembly module TamB C-terminal domain-containing protein</fullName>
    </recommendedName>
</protein>
<keyword evidence="7" id="KW-1185">Reference proteome</keyword>
<evidence type="ECO:0000313" key="7">
    <source>
        <dbReference type="Proteomes" id="UP000070186"/>
    </source>
</evidence>
<evidence type="ECO:0000256" key="2">
    <source>
        <dbReference type="ARBA" id="ARBA00022692"/>
    </source>
</evidence>
<sequence>MWLRPLGLATTALLGTLAGGTLWLTATESGLHAASRLAASASGGRLQIAASTGSLLGRLDLASLRWTSPGLDLHAEQIHLDWSPGALLHGRLQVAELSIGKLRLDIVGSDEKTPPPSALGLPLAVDLEKVAISRLEIGDGLAADDLVGHLSHDGEHYSLQDFSARSGDTLLTGQARLAAQAPLQLTASAEINGQLDQRPLALSLSANGPLARLELAASARAGLQGEAQAVLTPFADAPFASAHFALDELDPAAWQKSAPAARLSLRADLQPQGSGIAGHFSLSNAKPGALDRQRLPLTSLSGQLAWQDGIGRFAALQAKLGGKSSLDGEARWQAQVLHLNLQARQLDAAQIVSALRSTRLNGPISAEVSANRQDITLDLQDPTFRLQAAASHAAGVLTLPRLELTAGPARLAAHGQLTLNDEMNFAATGELNRFDPSRFAKVTPARINASFKSAGKLAPRPLLSASFELKDSQLASQPLSGRGRLSIDWPRIPQADIELLAGANRLQASGAFGRPGDRLTVDLAAPQLSLYGLEGGISGRLDLAGSVQQPQLAARLQAAKLGLPGVVRLNGLKLEADAAGQPNSPLRLDLTVASLATPDQPDLLKQLHLQASGSNQAHRLSASAELTGKNRFALSAEGGLLSEAGATSWRGQLLSAELNADDKNRSFQLSAPAPVHLAAQHWRFGPAQLNGNPNNWQASLLAEADQQQLLASLSGRGPRIGQVDGELKAGLRGAWSLDQQAAWLGKLKMDVADLGWLSELLGEQWQSAGRFSGELQVAGTPTLPLANGQFRGEKLALRLPEQGLHLANGELDVTLANNLLRVQKLGFDSLLQALPRPLLLAAKNDVESLNKRPGRLEITGEMQVDRSTGADNAFLDVRLERLGVFQLPDQWVAVSGDGRLSWQGGTLGAKGKLAVDAGYWQLAASGAPSLSDDVVIKRPGSEKAASSLRPKLDLDLSTDLGKSFLFKGAGLTARLVGDIRLRASGRDLPRASGSIRTRDGRFDAYGQQLAIERGVLNFQGLLDNPGLDVRAVRKGLSVEAGVQISGTAQRPVVKLVSDPELPDAEKLAWLVLGHGPEQMSAGDATVLLSAAGGLLGKDSGGVVQQLKSGFGIDDFGVRQGGIGDTGSRQQSSRVAGSNFDTTATTGTQILSVGKRLSSNAMLSYEQALGKAESIVKLTVNLNRQVSLIGRAGSDNALDLFYTITFGRSAPESR</sequence>
<dbReference type="STRING" id="281362.AT959_11830"/>
<dbReference type="RefSeq" id="WP_066883323.1">
    <property type="nucleotide sequence ID" value="NZ_LODL01000021.1"/>
</dbReference>
<dbReference type="EMBL" id="LODL01000021">
    <property type="protein sequence ID" value="KXB30064.1"/>
    <property type="molecule type" value="Genomic_DNA"/>
</dbReference>
<keyword evidence="2" id="KW-0812">Transmembrane</keyword>
<keyword evidence="4" id="KW-0472">Membrane</keyword>
<accession>A0A133XGK2</accession>
<dbReference type="AlphaFoldDB" id="A0A133XGK2"/>
<reference evidence="6 7" key="1">
    <citation type="submission" date="2015-12" db="EMBL/GenBank/DDBJ databases">
        <title>Nitrous oxide reduction kinetics distinguish bacteria harboring typical versus atypical NosZ.</title>
        <authorList>
            <person name="Yoon S."/>
            <person name="Nissen S."/>
            <person name="Park D."/>
            <person name="Sanford R.A."/>
            <person name="Loeffler F.E."/>
        </authorList>
    </citation>
    <scope>NUCLEOTIDE SEQUENCE [LARGE SCALE GENOMIC DNA]</scope>
    <source>
        <strain evidence="6 7">ATCC BAA-841</strain>
    </source>
</reference>
<evidence type="ECO:0000256" key="3">
    <source>
        <dbReference type="ARBA" id="ARBA00022989"/>
    </source>
</evidence>
<dbReference type="GO" id="GO:0005886">
    <property type="term" value="C:plasma membrane"/>
    <property type="evidence" value="ECO:0007669"/>
    <property type="project" value="InterPro"/>
</dbReference>
<comment type="subcellular location">
    <subcellularLocation>
        <location evidence="1">Membrane</location>
        <topology evidence="1">Single-pass membrane protein</topology>
    </subcellularLocation>
</comment>
<dbReference type="GO" id="GO:0009306">
    <property type="term" value="P:protein secretion"/>
    <property type="evidence" value="ECO:0007669"/>
    <property type="project" value="InterPro"/>
</dbReference>
<gene>
    <name evidence="6" type="ORF">AT959_11830</name>
</gene>
<evidence type="ECO:0000256" key="1">
    <source>
        <dbReference type="ARBA" id="ARBA00004167"/>
    </source>
</evidence>
<name>A0A133XGK2_9RHOO</name>
<dbReference type="PANTHER" id="PTHR36985">
    <property type="entry name" value="TRANSLOCATION AND ASSEMBLY MODULE SUBUNIT TAMB"/>
    <property type="match status" value="1"/>
</dbReference>
<dbReference type="PANTHER" id="PTHR36985:SF1">
    <property type="entry name" value="TRANSLOCATION AND ASSEMBLY MODULE SUBUNIT TAMB"/>
    <property type="match status" value="1"/>
</dbReference>
<dbReference type="Pfam" id="PF04357">
    <property type="entry name" value="TamB"/>
    <property type="match status" value="1"/>
</dbReference>
<organism evidence="6 7">
    <name type="scientific">Dechloromonas denitrificans</name>
    <dbReference type="NCBI Taxonomy" id="281362"/>
    <lineage>
        <taxon>Bacteria</taxon>
        <taxon>Pseudomonadati</taxon>
        <taxon>Pseudomonadota</taxon>
        <taxon>Betaproteobacteria</taxon>
        <taxon>Rhodocyclales</taxon>
        <taxon>Azonexaceae</taxon>
        <taxon>Dechloromonas</taxon>
    </lineage>
</organism>
<dbReference type="InterPro" id="IPR007452">
    <property type="entry name" value="TamB_C"/>
</dbReference>
<evidence type="ECO:0000259" key="5">
    <source>
        <dbReference type="Pfam" id="PF04357"/>
    </source>
</evidence>
<feature type="domain" description="Translocation and assembly module TamB C-terminal" evidence="5">
    <location>
        <begin position="854"/>
        <end position="1205"/>
    </location>
</feature>